<protein>
    <submittedName>
        <fullName evidence="2">Uncharacterized protein</fullName>
    </submittedName>
</protein>
<dbReference type="PANTHER" id="PTHR35500:SF1">
    <property type="entry name" value="OS03G0108700 PROTEIN"/>
    <property type="match status" value="1"/>
</dbReference>
<name>A0A5C7HBK9_9ROSI</name>
<dbReference type="EMBL" id="VAHF01000009">
    <property type="protein sequence ID" value="TXG53925.1"/>
    <property type="molecule type" value="Genomic_DNA"/>
</dbReference>
<feature type="region of interest" description="Disordered" evidence="1">
    <location>
        <begin position="171"/>
        <end position="194"/>
    </location>
</feature>
<comment type="caution">
    <text evidence="2">The sequence shown here is derived from an EMBL/GenBank/DDBJ whole genome shotgun (WGS) entry which is preliminary data.</text>
</comment>
<dbReference type="OrthoDB" id="1933196at2759"/>
<reference evidence="3" key="1">
    <citation type="journal article" date="2019" name="Gigascience">
        <title>De novo genome assembly of the endangered Acer yangbiense, a plant species with extremely small populations endemic to Yunnan Province, China.</title>
        <authorList>
            <person name="Yang J."/>
            <person name="Wariss H.M."/>
            <person name="Tao L."/>
            <person name="Zhang R."/>
            <person name="Yun Q."/>
            <person name="Hollingsworth P."/>
            <person name="Dao Z."/>
            <person name="Luo G."/>
            <person name="Guo H."/>
            <person name="Ma Y."/>
            <person name="Sun W."/>
        </authorList>
    </citation>
    <scope>NUCLEOTIDE SEQUENCE [LARGE SCALE GENOMIC DNA]</scope>
    <source>
        <strain evidence="3">cv. Malutang</strain>
    </source>
</reference>
<keyword evidence="3" id="KW-1185">Reference proteome</keyword>
<proteinExistence type="predicted"/>
<dbReference type="Proteomes" id="UP000323000">
    <property type="component" value="Chromosome 9"/>
</dbReference>
<evidence type="ECO:0000313" key="3">
    <source>
        <dbReference type="Proteomes" id="UP000323000"/>
    </source>
</evidence>
<organism evidence="2 3">
    <name type="scientific">Acer yangbiense</name>
    <dbReference type="NCBI Taxonomy" id="1000413"/>
    <lineage>
        <taxon>Eukaryota</taxon>
        <taxon>Viridiplantae</taxon>
        <taxon>Streptophyta</taxon>
        <taxon>Embryophyta</taxon>
        <taxon>Tracheophyta</taxon>
        <taxon>Spermatophyta</taxon>
        <taxon>Magnoliopsida</taxon>
        <taxon>eudicotyledons</taxon>
        <taxon>Gunneridae</taxon>
        <taxon>Pentapetalae</taxon>
        <taxon>rosids</taxon>
        <taxon>malvids</taxon>
        <taxon>Sapindales</taxon>
        <taxon>Sapindaceae</taxon>
        <taxon>Hippocastanoideae</taxon>
        <taxon>Acereae</taxon>
        <taxon>Acer</taxon>
    </lineage>
</organism>
<dbReference type="PANTHER" id="PTHR35500">
    <property type="entry name" value="OS03G0108700 PROTEIN"/>
    <property type="match status" value="1"/>
</dbReference>
<evidence type="ECO:0000313" key="2">
    <source>
        <dbReference type="EMBL" id="TXG53925.1"/>
    </source>
</evidence>
<feature type="region of interest" description="Disordered" evidence="1">
    <location>
        <begin position="1"/>
        <end position="26"/>
    </location>
</feature>
<evidence type="ECO:0000256" key="1">
    <source>
        <dbReference type="SAM" id="MobiDB-lite"/>
    </source>
</evidence>
<sequence length="194" mass="21195">MDSEGIEARRKRMKPSMEEEEMEVGDRTGLEIVEKEGTETNIVGSKEVESTTNILDKIEHFTQMVSELLESGKTMFKELSNEFEDRAVDYVSDKFGTWIHKEQMEKWQEEIKELRLLDVSNEEESAILHNARGSAAGALSDDMAVSATLLLPIGPVTESGLLSAASAAVGGDAAVGDKDSDGDTAGARELWRGA</sequence>
<accession>A0A5C7HBK9</accession>
<dbReference type="AlphaFoldDB" id="A0A5C7HBK9"/>
<gene>
    <name evidence="2" type="ORF">EZV62_019181</name>
</gene>